<evidence type="ECO:0000256" key="1">
    <source>
        <dbReference type="SAM" id="MobiDB-lite"/>
    </source>
</evidence>
<reference evidence="2 3" key="1">
    <citation type="submission" date="2018-06" db="EMBL/GenBank/DDBJ databases">
        <authorList>
            <consortium name="Pathogen Informatics"/>
            <person name="Doyle S."/>
        </authorList>
    </citation>
    <scope>NUCLEOTIDE SEQUENCE [LARGE SCALE GENOMIC DNA]</scope>
    <source>
        <strain evidence="2 3">NCTC8849</strain>
    </source>
</reference>
<organism evidence="2 3">
    <name type="scientific">Klebsiella pneumoniae</name>
    <dbReference type="NCBI Taxonomy" id="573"/>
    <lineage>
        <taxon>Bacteria</taxon>
        <taxon>Pseudomonadati</taxon>
        <taxon>Pseudomonadota</taxon>
        <taxon>Gammaproteobacteria</taxon>
        <taxon>Enterobacterales</taxon>
        <taxon>Enterobacteriaceae</taxon>
        <taxon>Klebsiella/Raoultella group</taxon>
        <taxon>Klebsiella</taxon>
        <taxon>Klebsiella pneumoniae complex</taxon>
    </lineage>
</organism>
<proteinExistence type="predicted"/>
<name>A0A377WKQ4_KLEPN</name>
<evidence type="ECO:0000313" key="2">
    <source>
        <dbReference type="EMBL" id="STT53921.1"/>
    </source>
</evidence>
<dbReference type="AlphaFoldDB" id="A0A377WKQ4"/>
<accession>A0A377WKQ4</accession>
<evidence type="ECO:0000313" key="3">
    <source>
        <dbReference type="Proteomes" id="UP000254799"/>
    </source>
</evidence>
<feature type="region of interest" description="Disordered" evidence="1">
    <location>
        <begin position="1"/>
        <end position="52"/>
    </location>
</feature>
<gene>
    <name evidence="2" type="ORF">NCTC8849_02503</name>
</gene>
<dbReference type="EMBL" id="UGLC01000002">
    <property type="protein sequence ID" value="STT53921.1"/>
    <property type="molecule type" value="Genomic_DNA"/>
</dbReference>
<dbReference type="Proteomes" id="UP000254799">
    <property type="component" value="Unassembled WGS sequence"/>
</dbReference>
<sequence length="52" mass="5524">MARGNNKLRIGNSAGQPVFERPYNSGTVGTKLDPDFRSLESDGDSQPAGDAE</sequence>
<protein>
    <submittedName>
        <fullName evidence="2">Gp24</fullName>
    </submittedName>
</protein>